<gene>
    <name evidence="2" type="ORF">HMPREF0908_0375</name>
</gene>
<accession>C4V1I1</accession>
<keyword evidence="3" id="KW-1185">Reference proteome</keyword>
<organism evidence="2 3">
    <name type="scientific">Selenomonas flueggei ATCC 43531</name>
    <dbReference type="NCBI Taxonomy" id="638302"/>
    <lineage>
        <taxon>Bacteria</taxon>
        <taxon>Bacillati</taxon>
        <taxon>Bacillota</taxon>
        <taxon>Negativicutes</taxon>
        <taxon>Selenomonadales</taxon>
        <taxon>Selenomonadaceae</taxon>
        <taxon>Selenomonas</taxon>
    </lineage>
</organism>
<keyword evidence="1" id="KW-0812">Transmembrane</keyword>
<dbReference type="EMBL" id="ACLA01000005">
    <property type="protein sequence ID" value="EEQ49307.1"/>
    <property type="molecule type" value="Genomic_DNA"/>
</dbReference>
<reference evidence="2 3" key="1">
    <citation type="submission" date="2009-04" db="EMBL/GenBank/DDBJ databases">
        <authorList>
            <person name="Qin X."/>
            <person name="Bachman B."/>
            <person name="Battles P."/>
            <person name="Bell A."/>
            <person name="Bess C."/>
            <person name="Bickham C."/>
            <person name="Chaboub L."/>
            <person name="Chen D."/>
            <person name="Coyle M."/>
            <person name="Deiros D.R."/>
            <person name="Dinh H."/>
            <person name="Forbes L."/>
            <person name="Fowler G."/>
            <person name="Francisco L."/>
            <person name="Fu Q."/>
            <person name="Gubbala S."/>
            <person name="Hale W."/>
            <person name="Han Y."/>
            <person name="Hemphill L."/>
            <person name="Highlander S.K."/>
            <person name="Hirani K."/>
            <person name="Hogues M."/>
            <person name="Jackson L."/>
            <person name="Jakkamsetti A."/>
            <person name="Javaid M."/>
            <person name="Jiang H."/>
            <person name="Korchina V."/>
            <person name="Kovar C."/>
            <person name="Lara F."/>
            <person name="Lee S."/>
            <person name="Mata R."/>
            <person name="Mathew T."/>
            <person name="Moen C."/>
            <person name="Morales K."/>
            <person name="Munidasa M."/>
            <person name="Nazareth L."/>
            <person name="Ngo R."/>
            <person name="Nguyen L."/>
            <person name="Okwuonu G."/>
            <person name="Ongeri F."/>
            <person name="Patil S."/>
            <person name="Petrosino J."/>
            <person name="Pham C."/>
            <person name="Pham P."/>
            <person name="Pu L.-L."/>
            <person name="Puazo M."/>
            <person name="Raj R."/>
            <person name="Reid J."/>
            <person name="Rouhana J."/>
            <person name="Saada N."/>
            <person name="Shang Y."/>
            <person name="Simmons D."/>
            <person name="Thornton R."/>
            <person name="Warren J."/>
            <person name="Weissenberger G."/>
            <person name="Zhang J."/>
            <person name="Zhang L."/>
            <person name="Zhou C."/>
            <person name="Zhu D."/>
            <person name="Muzny D."/>
            <person name="Worley K."/>
            <person name="Gibbs R."/>
        </authorList>
    </citation>
    <scope>NUCLEOTIDE SEQUENCE [LARGE SCALE GENOMIC DNA]</scope>
    <source>
        <strain evidence="2 3">ATCC 43531</strain>
    </source>
</reference>
<feature type="transmembrane region" description="Helical" evidence="1">
    <location>
        <begin position="38"/>
        <end position="59"/>
    </location>
</feature>
<evidence type="ECO:0000313" key="3">
    <source>
        <dbReference type="Proteomes" id="UP000005309"/>
    </source>
</evidence>
<dbReference type="HOGENOM" id="CLU_164643_1_0_9"/>
<comment type="caution">
    <text evidence="2">The sequence shown here is derived from an EMBL/GenBank/DDBJ whole genome shotgun (WGS) entry which is preliminary data.</text>
</comment>
<keyword evidence="1" id="KW-0472">Membrane</keyword>
<dbReference type="AlphaFoldDB" id="C4V1I1"/>
<protein>
    <submittedName>
        <fullName evidence="2">Uncharacterized protein</fullName>
    </submittedName>
</protein>
<keyword evidence="1" id="KW-1133">Transmembrane helix</keyword>
<dbReference type="InterPro" id="IPR010398">
    <property type="entry name" value="DUF997"/>
</dbReference>
<name>C4V1I1_9FIRM</name>
<feature type="transmembrane region" description="Helical" evidence="1">
    <location>
        <begin position="65"/>
        <end position="88"/>
    </location>
</feature>
<evidence type="ECO:0000313" key="2">
    <source>
        <dbReference type="EMBL" id="EEQ49307.1"/>
    </source>
</evidence>
<sequence length="106" mass="11326">MRQETRAEFIRASLVSRRFIMQDEKWADAISREARRTAAVGVLFALIWIMLGFGLSAVSVTVLGLPLWAVASSVGVLVTGAVLAVCLAHTAEDIPLDDEAGEGGAR</sequence>
<dbReference type="Proteomes" id="UP000005309">
    <property type="component" value="Unassembled WGS sequence"/>
</dbReference>
<dbReference type="Pfam" id="PF06196">
    <property type="entry name" value="DUF997"/>
    <property type="match status" value="1"/>
</dbReference>
<evidence type="ECO:0000256" key="1">
    <source>
        <dbReference type="SAM" id="Phobius"/>
    </source>
</evidence>
<proteinExistence type="predicted"/>